<dbReference type="Pfam" id="PF18741">
    <property type="entry name" value="MTES_1575"/>
    <property type="match status" value="1"/>
</dbReference>
<dbReference type="Proteomes" id="UP001305521">
    <property type="component" value="Chromosome"/>
</dbReference>
<dbReference type="InterPro" id="IPR011335">
    <property type="entry name" value="Restrct_endonuc-II-like"/>
</dbReference>
<evidence type="ECO:0000313" key="4">
    <source>
        <dbReference type="Proteomes" id="UP001305521"/>
    </source>
</evidence>
<dbReference type="InterPro" id="IPR047187">
    <property type="entry name" value="SF1_C_Upf1"/>
</dbReference>
<feature type="domain" description="Restriction endonuclease type II-like" evidence="2">
    <location>
        <begin position="1160"/>
        <end position="1248"/>
    </location>
</feature>
<dbReference type="InterPro" id="IPR027417">
    <property type="entry name" value="P-loop_NTPase"/>
</dbReference>
<reference evidence="3 4" key="1">
    <citation type="submission" date="2023-11" db="EMBL/GenBank/DDBJ databases">
        <title>Arctic aerobic anoxygenic photoheterotroph Sediminicoccus rosea KRV36 adapts its photosynthesis to long days of polar summer.</title>
        <authorList>
            <person name="Tomasch J."/>
            <person name="Kopejtka K."/>
            <person name="Bily T."/>
            <person name="Gardiner A.T."/>
            <person name="Gardian Z."/>
            <person name="Shivaramu S."/>
            <person name="Koblizek M."/>
            <person name="Engelhardt F."/>
            <person name="Kaftan D."/>
        </authorList>
    </citation>
    <scope>NUCLEOTIDE SEQUENCE [LARGE SCALE GENOMIC DNA]</scope>
    <source>
        <strain evidence="3 4">R-30</strain>
    </source>
</reference>
<dbReference type="PANTHER" id="PTHR10887:SF530">
    <property type="entry name" value="SUPERFAMILY I DNA HELICASES"/>
    <property type="match status" value="1"/>
</dbReference>
<dbReference type="RefSeq" id="WP_318649075.1">
    <property type="nucleotide sequence ID" value="NZ_CP137852.1"/>
</dbReference>
<evidence type="ECO:0000313" key="3">
    <source>
        <dbReference type="EMBL" id="WPB85110.1"/>
    </source>
</evidence>
<accession>A0ABZ0PHB2</accession>
<dbReference type="InterPro" id="IPR049468">
    <property type="entry name" value="Restrct_endonuc-II-like_dom"/>
</dbReference>
<dbReference type="PANTHER" id="PTHR10887">
    <property type="entry name" value="DNA2/NAM7 HELICASE FAMILY"/>
    <property type="match status" value="1"/>
</dbReference>
<evidence type="ECO:0000259" key="1">
    <source>
        <dbReference type="Pfam" id="PF13087"/>
    </source>
</evidence>
<evidence type="ECO:0000259" key="2">
    <source>
        <dbReference type="Pfam" id="PF18741"/>
    </source>
</evidence>
<organism evidence="3 4">
    <name type="scientific">Sediminicoccus rosea</name>
    <dbReference type="NCBI Taxonomy" id="1225128"/>
    <lineage>
        <taxon>Bacteria</taxon>
        <taxon>Pseudomonadati</taxon>
        <taxon>Pseudomonadota</taxon>
        <taxon>Alphaproteobacteria</taxon>
        <taxon>Acetobacterales</taxon>
        <taxon>Roseomonadaceae</taxon>
        <taxon>Sediminicoccus</taxon>
    </lineage>
</organism>
<keyword evidence="4" id="KW-1185">Reference proteome</keyword>
<gene>
    <name evidence="3" type="ORF">R9Z33_23850</name>
</gene>
<sequence length="1426" mass="151026">MSIAAQLEEARRALIDLSTRNRLLSLPAQGRSRGVIRIEDEDAGFVVQQLAAGRGFGFEAAVAGEAKGRKRAEGVVTASGSATREEWRRDTQLRVALAPEELTRRLRDVMADARSAREESGVPSLFLAVGALVWRDPGTPATERMAPLALIPATLERDGVSTRFRLRASPEDAVENLSLREKLATDFRITLPDFAGEGPADWAARMQAALGEGREGWRVEVDALALGIFAFAKFLMWRDLDPAAHPGLLTHAPLQRLLDGAQAVAEPPPFADDADVDAAIPVEKLDHVVEVDGSQALAAEAVRRGHSLVIQGPPGTGKSQTIVNILAQAVMDGRSVIFVAEKAAALEVVKRRLEQFGLGAAVLELHSEKQSKRVVLDELRATLALPPPVPPQREAAVQRLGELRGRLNRHAAAMRDVVGETGVTVQEVVGRLAALRASGAVPPPFRLDPTGWDAARLRALREAARNLAASLGGARSPWRGVTAPLDAIAAQRLLAELPRAIRALAAAPGGVAEAEAALAAEALRAEAPMRPEDVPAAEARLADLRLLATPDPRWLPGALEVPGLAAAREVLAKPGGMLGFLDGGRRAAKASLAVALRDPEDGPALDALLTAQAAKARLGAGPDAATLEAQLAWMARHAAAFATPAVTEAQRAALAAWGVIRDATGLAPEASFAATAERLAAMAAEPEALSPWQAWARAEAMEPSLAPLAEALASGALPPDAAEGALDFAILEALLRMAMREHPGLAAFDGAAADRWVLDFRAADAARVRLARAEAAAIHAARVEALRNGEEAASLAFLRGEFERKRGHAPLRTLLSRAAPLVRKAKPILMLSPLSVAQFLANPHHATQPGFPLFDLLVMDEASQIEPVDALGAIARAKQVVVVGDDKQMPPTRFFQRMTEEVEEDAPEEETALAARDVESILGLANARGIPNAMLRWHYRSRHESLIATSNAEFYGNRLLVLPSPRPRSPSLGLSLVRVEGRFQGSANVVEARAVAEAVLRHARETPGDTLGVAAFSVTQRDAIAEAVEALRRESPETEAFFTAHPAEPFFVKNLENVQGDERDSIMISVGYGRGGDGKLAMRFGPLSNEGGERRLNVLITRAKKRCIVFSGIGAEEVDLERAKGRGVAALKTFLDFAAGGASLRVAAREGSAIAGLIGELIGQSGREAVPRVGLSGLFLDVAARGPQGFDLGVEVDGADWSGLRCARDRDRGRQMALEGMGWSLTRSWSLDWLNQPEAAAAKLRPALGLAAPVAAPVTAARLAPAYVEATLDKPPANRAELAGLIAAIVATEAPVHGDSIQERLRLLLGPAAPDAKGFPGALNEARLLHGITEASGFWFPEERGLVIARDRSAAAAHLRRPAMIHAEEVAAAARLVLELDPQADEEELAQGLARLLGLDPSAVPALAARVAILVGSGQLVLMRGA</sequence>
<dbReference type="EMBL" id="CP137852">
    <property type="protein sequence ID" value="WPB85110.1"/>
    <property type="molecule type" value="Genomic_DNA"/>
</dbReference>
<protein>
    <submittedName>
        <fullName evidence="3">DUF4011 domain-containing protein</fullName>
    </submittedName>
</protein>
<feature type="domain" description="DNA2/NAM7 helicase-like C-terminal" evidence="1">
    <location>
        <begin position="930"/>
        <end position="1110"/>
    </location>
</feature>
<dbReference type="SUPFAM" id="SSF52540">
    <property type="entry name" value="P-loop containing nucleoside triphosphate hydrolases"/>
    <property type="match status" value="1"/>
</dbReference>
<dbReference type="InterPro" id="IPR045055">
    <property type="entry name" value="DNA2/NAM7-like"/>
</dbReference>
<dbReference type="InterPro" id="IPR041679">
    <property type="entry name" value="DNA2/NAM7-like_C"/>
</dbReference>
<proteinExistence type="predicted"/>
<dbReference type="SUPFAM" id="SSF52980">
    <property type="entry name" value="Restriction endonuclease-like"/>
    <property type="match status" value="1"/>
</dbReference>
<dbReference type="CDD" id="cd18808">
    <property type="entry name" value="SF1_C_Upf1"/>
    <property type="match status" value="1"/>
</dbReference>
<dbReference type="Gene3D" id="3.40.50.300">
    <property type="entry name" value="P-loop containing nucleotide triphosphate hydrolases"/>
    <property type="match status" value="3"/>
</dbReference>
<dbReference type="Pfam" id="PF13195">
    <property type="entry name" value="DUF4011"/>
    <property type="match status" value="1"/>
</dbReference>
<dbReference type="Pfam" id="PF13087">
    <property type="entry name" value="AAA_12"/>
    <property type="match status" value="1"/>
</dbReference>
<dbReference type="InterPro" id="IPR025103">
    <property type="entry name" value="DUF4011"/>
</dbReference>
<name>A0ABZ0PHB2_9PROT</name>